<organism evidence="1 2">
    <name type="scientific">Desulforhabdus amnigena</name>
    <dbReference type="NCBI Taxonomy" id="40218"/>
    <lineage>
        <taxon>Bacteria</taxon>
        <taxon>Pseudomonadati</taxon>
        <taxon>Thermodesulfobacteriota</taxon>
        <taxon>Syntrophobacteria</taxon>
        <taxon>Syntrophobacterales</taxon>
        <taxon>Syntrophobacteraceae</taxon>
        <taxon>Desulforhabdus</taxon>
    </lineage>
</organism>
<proteinExistence type="predicted"/>
<gene>
    <name evidence="1" type="ORF">DAMNIGENAA_00860</name>
</gene>
<dbReference type="SUPFAM" id="SSF53448">
    <property type="entry name" value="Nucleotide-diphospho-sugar transferases"/>
    <property type="match status" value="1"/>
</dbReference>
<evidence type="ECO:0000313" key="2">
    <source>
        <dbReference type="Proteomes" id="UP001144372"/>
    </source>
</evidence>
<dbReference type="RefSeq" id="WP_281791707.1">
    <property type="nucleotide sequence ID" value="NZ_BSDR01000001.1"/>
</dbReference>
<dbReference type="Gene3D" id="3.90.550.10">
    <property type="entry name" value="Spore Coat Polysaccharide Biosynthesis Protein SpsA, Chain A"/>
    <property type="match status" value="1"/>
</dbReference>
<dbReference type="InterPro" id="IPR029044">
    <property type="entry name" value="Nucleotide-diphossugar_trans"/>
</dbReference>
<protein>
    <submittedName>
        <fullName evidence="1">Uncharacterized protein</fullName>
    </submittedName>
</protein>
<accession>A0A9W6CZR9</accession>
<sequence>MKISGFTFIRNGVILGYPFVESIKSILDICDEFIVNVGSSSDNTIDRIKGINSSKIRIIESVWNDKLNIKGYTYAQQKMIAQYSCTGDWLFYLEGDEVVHENDLDKIVHTMKRSNDNKHIEAISFDYFHFYGNHHTIAVSPRWYRREARIIRGDIRTICPDSLFWCVLGKRNTLRGYPRAVHSGAKIYHYGWVRTQEQMNARSKQVQKYWGNAHRDIDYGEVDPRSLSLFEGSHPSVMNHFLPKHAKREIFKTNPNYKLTWREKRHRFLMMLEKTLKMDFSKKHYIPVSNR</sequence>
<reference evidence="1" key="1">
    <citation type="submission" date="2022-12" db="EMBL/GenBank/DDBJ databases">
        <title>Reference genome sequencing for broad-spectrum identification of bacterial and archaeal isolates by mass spectrometry.</title>
        <authorList>
            <person name="Sekiguchi Y."/>
            <person name="Tourlousse D.M."/>
        </authorList>
    </citation>
    <scope>NUCLEOTIDE SEQUENCE</scope>
    <source>
        <strain evidence="1">ASRB1</strain>
    </source>
</reference>
<name>A0A9W6CZR9_9BACT</name>
<dbReference type="AlphaFoldDB" id="A0A9W6CZR9"/>
<dbReference type="EMBL" id="BSDR01000001">
    <property type="protein sequence ID" value="GLI32653.1"/>
    <property type="molecule type" value="Genomic_DNA"/>
</dbReference>
<dbReference type="Proteomes" id="UP001144372">
    <property type="component" value="Unassembled WGS sequence"/>
</dbReference>
<comment type="caution">
    <text evidence="1">The sequence shown here is derived from an EMBL/GenBank/DDBJ whole genome shotgun (WGS) entry which is preliminary data.</text>
</comment>
<keyword evidence="2" id="KW-1185">Reference proteome</keyword>
<evidence type="ECO:0000313" key="1">
    <source>
        <dbReference type="EMBL" id="GLI32653.1"/>
    </source>
</evidence>